<evidence type="ECO:0000313" key="2">
    <source>
        <dbReference type="Proteomes" id="UP000642144"/>
    </source>
</evidence>
<keyword evidence="2" id="KW-1185">Reference proteome</keyword>
<organism evidence="1 2">
    <name type="scientific">Duganella levis</name>
    <dbReference type="NCBI Taxonomy" id="2692169"/>
    <lineage>
        <taxon>Bacteria</taxon>
        <taxon>Pseudomonadati</taxon>
        <taxon>Pseudomonadota</taxon>
        <taxon>Betaproteobacteria</taxon>
        <taxon>Burkholderiales</taxon>
        <taxon>Oxalobacteraceae</taxon>
        <taxon>Telluria group</taxon>
        <taxon>Duganella</taxon>
    </lineage>
</organism>
<proteinExistence type="predicted"/>
<comment type="caution">
    <text evidence="1">The sequence shown here is derived from an EMBL/GenBank/DDBJ whole genome shotgun (WGS) entry which is preliminary data.</text>
</comment>
<dbReference type="EMBL" id="WWCT01000012">
    <property type="protein sequence ID" value="MYN27950.1"/>
    <property type="molecule type" value="Genomic_DNA"/>
</dbReference>
<reference evidence="1 2" key="1">
    <citation type="submission" date="2019-12" db="EMBL/GenBank/DDBJ databases">
        <title>Novel species isolated from a subtropical stream in China.</title>
        <authorList>
            <person name="Lu H."/>
        </authorList>
    </citation>
    <scope>NUCLEOTIDE SEQUENCE [LARGE SCALE GENOMIC DNA]</scope>
    <source>
        <strain evidence="1 2">CY42W</strain>
    </source>
</reference>
<protein>
    <submittedName>
        <fullName evidence="1">Phosphoribosylanthranilate isomerase</fullName>
    </submittedName>
</protein>
<keyword evidence="1" id="KW-0413">Isomerase</keyword>
<accession>A0ABW9W2Q0</accession>
<name>A0ABW9W2Q0_9BURK</name>
<gene>
    <name evidence="1" type="ORF">GTP69_16195</name>
</gene>
<dbReference type="Proteomes" id="UP000642144">
    <property type="component" value="Unassembled WGS sequence"/>
</dbReference>
<sequence>MTTNYSAPAYITFTGIDRADLLPGMQALSARYPIEWGVLLDAAQEGAPLFPPASVRQILQGAPLRLSAHICGDAAQQIVEGIDPGLDLAGFSRVQINHARAGSSDHQIRNSARFAARHGVRAALQCQGAFPDDLRVDWLYDVSFGTGVRPTNWPTAQAELPFCGYSGGLGPDTVRATLPAFPIAAGASYWIDMESGVRTDGRFDLAKCEAVCRIVFDELPVTLSGKLSPT</sequence>
<evidence type="ECO:0000313" key="1">
    <source>
        <dbReference type="EMBL" id="MYN27950.1"/>
    </source>
</evidence>
<dbReference type="RefSeq" id="WP_161055822.1">
    <property type="nucleotide sequence ID" value="NZ_WWCT01000012.1"/>
</dbReference>
<dbReference type="GO" id="GO:0016853">
    <property type="term" value="F:isomerase activity"/>
    <property type="evidence" value="ECO:0007669"/>
    <property type="project" value="UniProtKB-KW"/>
</dbReference>